<dbReference type="RefSeq" id="XP_013381214.1">
    <property type="nucleotide sequence ID" value="XM_013525760.1"/>
</dbReference>
<evidence type="ECO:0000256" key="7">
    <source>
        <dbReference type="SAM" id="MobiDB-lite"/>
    </source>
</evidence>
<comment type="subcellular location">
    <subcellularLocation>
        <location evidence="1 6">Mitochondrion matrix</location>
    </subcellularLocation>
</comment>
<evidence type="ECO:0000256" key="1">
    <source>
        <dbReference type="ARBA" id="ARBA00004305"/>
    </source>
</evidence>
<protein>
    <recommendedName>
        <fullName evidence="6">Succinate dehydrogenase assembly factor 3</fullName>
        <shortName evidence="6">SDH assembly factor 3</shortName>
        <shortName evidence="6">SDHAF3</shortName>
    </recommendedName>
</protein>
<keyword evidence="5 6" id="KW-0143">Chaperone</keyword>
<keyword evidence="8" id="KW-1185">Reference proteome</keyword>
<name>A0A1S3H7W1_LINAN</name>
<sequence length="141" mass="16485">MPSNHLSRVRLLYKTIIRLHKGLPDEMRYLGDSYVKEEFKRHKTAEPEVAAKFLEEWTKYAYELSKQLGPKGIKKNAQIGKQLSEDILHTFREDQLNQLYYLGLEATGQADNEEDIKELEKKVDEMQAPDNGDDTEETKQR</sequence>
<dbReference type="PANTHER" id="PTHR13137">
    <property type="entry name" value="DC11 ACN9 HOMOLOG"/>
    <property type="match status" value="1"/>
</dbReference>
<dbReference type="InterPro" id="IPR008381">
    <property type="entry name" value="SDHAF3/Sdh7"/>
</dbReference>
<dbReference type="FunCoup" id="A0A1S3H7W1">
    <property type="interactions" value="1249"/>
</dbReference>
<feature type="compositionally biased region" description="Acidic residues" evidence="7">
    <location>
        <begin position="131"/>
        <end position="141"/>
    </location>
</feature>
<evidence type="ECO:0000313" key="8">
    <source>
        <dbReference type="Proteomes" id="UP000085678"/>
    </source>
</evidence>
<dbReference type="GO" id="GO:0005759">
    <property type="term" value="C:mitochondrial matrix"/>
    <property type="evidence" value="ECO:0007669"/>
    <property type="project" value="UniProtKB-SubCell"/>
</dbReference>
<evidence type="ECO:0000256" key="4">
    <source>
        <dbReference type="ARBA" id="ARBA00023128"/>
    </source>
</evidence>
<evidence type="ECO:0000256" key="2">
    <source>
        <dbReference type="ARBA" id="ARBA00006020"/>
    </source>
</evidence>
<keyword evidence="4 6" id="KW-0496">Mitochondrion</keyword>
<dbReference type="Pfam" id="PF13233">
    <property type="entry name" value="Complex1_LYR_2"/>
    <property type="match status" value="1"/>
</dbReference>
<dbReference type="OrthoDB" id="278329at2759"/>
<dbReference type="InParanoid" id="A0A1S3H7W1"/>
<dbReference type="Proteomes" id="UP000085678">
    <property type="component" value="Unplaced"/>
</dbReference>
<accession>A0A1S3H7W1</accession>
<dbReference type="STRING" id="7574.A0A1S3H7W1"/>
<dbReference type="OMA" id="WQQTNEN"/>
<evidence type="ECO:0000256" key="6">
    <source>
        <dbReference type="RuleBase" id="RU368039"/>
    </source>
</evidence>
<dbReference type="AlphaFoldDB" id="A0A1S3H7W1"/>
<dbReference type="GO" id="GO:0006105">
    <property type="term" value="P:succinate metabolic process"/>
    <property type="evidence" value="ECO:0007669"/>
    <property type="project" value="TreeGrafter"/>
</dbReference>
<evidence type="ECO:0000256" key="5">
    <source>
        <dbReference type="ARBA" id="ARBA00023186"/>
    </source>
</evidence>
<reference evidence="9" key="1">
    <citation type="submission" date="2025-08" db="UniProtKB">
        <authorList>
            <consortium name="RefSeq"/>
        </authorList>
    </citation>
    <scope>IDENTIFICATION</scope>
    <source>
        <tissue evidence="9">Gonads</tissue>
    </source>
</reference>
<feature type="region of interest" description="Disordered" evidence="7">
    <location>
        <begin position="111"/>
        <end position="141"/>
    </location>
</feature>
<comment type="subunit">
    <text evidence="6">Interacts with the iron-sulfur protein subunit within the SDH catalytic dimer.</text>
</comment>
<dbReference type="GO" id="GO:0034553">
    <property type="term" value="P:mitochondrial respiratory chain complex II assembly"/>
    <property type="evidence" value="ECO:0007669"/>
    <property type="project" value="UniProtKB-UniRule"/>
</dbReference>
<dbReference type="GO" id="GO:0005758">
    <property type="term" value="C:mitochondrial intermembrane space"/>
    <property type="evidence" value="ECO:0007669"/>
    <property type="project" value="TreeGrafter"/>
</dbReference>
<comment type="function">
    <text evidence="6">Plays an essential role in the assembly of succinate dehydrogenase (SDH), an enzyme complex (also referred to as respiratory complex II) that is a component of both the tricarboxylic acid (TCA) cycle and the mitochondrial electron transport chain, and which couples the oxidation of succinate to fumarate with the reduction of ubiquinone (coenzyme Q) to ubiquinol. Promotes maturation of the iron-sulfur protein subunit of the SDH catalytic dimer, protecting it from the deleterious effects of oxidants. May act together with SDHAF1.</text>
</comment>
<gene>
    <name evidence="9" type="primary">LOC106152242</name>
</gene>
<comment type="similarity">
    <text evidence="2 6">Belongs to the complex I LYR family. SDHAF3 subfamily.</text>
</comment>
<keyword evidence="3" id="KW-0809">Transit peptide</keyword>
<dbReference type="KEGG" id="lak:106152242"/>
<dbReference type="PANTHER" id="PTHR13137:SF6">
    <property type="entry name" value="SUCCINATE DEHYDROGENASE ASSEMBLY FACTOR 3, MITOCHONDRIAL"/>
    <property type="match status" value="1"/>
</dbReference>
<evidence type="ECO:0000256" key="3">
    <source>
        <dbReference type="ARBA" id="ARBA00022946"/>
    </source>
</evidence>
<dbReference type="GeneID" id="106152242"/>
<organism evidence="8 9">
    <name type="scientific">Lingula anatina</name>
    <name type="common">Brachiopod</name>
    <name type="synonym">Lingula unguis</name>
    <dbReference type="NCBI Taxonomy" id="7574"/>
    <lineage>
        <taxon>Eukaryota</taxon>
        <taxon>Metazoa</taxon>
        <taxon>Spiralia</taxon>
        <taxon>Lophotrochozoa</taxon>
        <taxon>Brachiopoda</taxon>
        <taxon>Linguliformea</taxon>
        <taxon>Lingulata</taxon>
        <taxon>Lingulida</taxon>
        <taxon>Linguloidea</taxon>
        <taxon>Lingulidae</taxon>
        <taxon>Lingula</taxon>
    </lineage>
</organism>
<proteinExistence type="inferred from homology"/>
<evidence type="ECO:0000313" key="9">
    <source>
        <dbReference type="RefSeq" id="XP_013381214.1"/>
    </source>
</evidence>
<dbReference type="CDD" id="cd20270">
    <property type="entry name" value="Complex1_LYR_SDHAF3_LYRM10"/>
    <property type="match status" value="1"/>
</dbReference>